<reference evidence="2 3" key="1">
    <citation type="journal article" date="2015" name="Genome Announc.">
        <title>Draft Genome of the Euendolithic (true boring) Cyanobacterium Mastigocoleus testarum strain BC008.</title>
        <authorList>
            <person name="Guida B.S."/>
            <person name="Garcia-Pichel F."/>
        </authorList>
    </citation>
    <scope>NUCLEOTIDE SEQUENCE [LARGE SCALE GENOMIC DNA]</scope>
    <source>
        <strain evidence="2 3">BC008</strain>
    </source>
</reference>
<dbReference type="InterPro" id="IPR011008">
    <property type="entry name" value="Dimeric_a/b-barrel"/>
</dbReference>
<evidence type="ECO:0000313" key="3">
    <source>
        <dbReference type="Proteomes" id="UP000053372"/>
    </source>
</evidence>
<dbReference type="PROSITE" id="PS51725">
    <property type="entry name" value="ABM"/>
    <property type="match status" value="1"/>
</dbReference>
<dbReference type="Gene3D" id="3.30.70.100">
    <property type="match status" value="2"/>
</dbReference>
<keyword evidence="2" id="KW-0503">Monooxygenase</keyword>
<evidence type="ECO:0000313" key="2">
    <source>
        <dbReference type="EMBL" id="KST68959.1"/>
    </source>
</evidence>
<keyword evidence="2" id="KW-0560">Oxidoreductase</keyword>
<dbReference type="GO" id="GO:0004497">
    <property type="term" value="F:monooxygenase activity"/>
    <property type="evidence" value="ECO:0007669"/>
    <property type="project" value="UniProtKB-KW"/>
</dbReference>
<evidence type="ECO:0000259" key="1">
    <source>
        <dbReference type="PROSITE" id="PS51725"/>
    </source>
</evidence>
<sequence length="207" mass="23479">MICIDRSNTVTVGLDLFAVAQKHQTALIKAIVEEQIPSWTSNPCFQSASVHQSLDGVRVFTYSQWNPKFDHRSLPRTKVFNEFFPPDSLLLEVTASRSISAEVEIVSGEQVTHLAEFRMMPDNQPEMVKRTSSELERAMSSSPGLLSATFHRSLDGNRMFNYGQWESKEAFEAILKQPGFNPDKPYWEGLARNEFHLYNVVHVQTAG</sequence>
<dbReference type="EMBL" id="LMTZ01000040">
    <property type="protein sequence ID" value="KST68959.1"/>
    <property type="molecule type" value="Genomic_DNA"/>
</dbReference>
<name>A0A0V7ZXF6_9CYAN</name>
<keyword evidence="3" id="KW-1185">Reference proteome</keyword>
<gene>
    <name evidence="2" type="ORF">BC008_02465</name>
</gene>
<organism evidence="2 3">
    <name type="scientific">Mastigocoleus testarum BC008</name>
    <dbReference type="NCBI Taxonomy" id="371196"/>
    <lineage>
        <taxon>Bacteria</taxon>
        <taxon>Bacillati</taxon>
        <taxon>Cyanobacteriota</taxon>
        <taxon>Cyanophyceae</taxon>
        <taxon>Nostocales</taxon>
        <taxon>Hapalosiphonaceae</taxon>
        <taxon>Mastigocoleus</taxon>
    </lineage>
</organism>
<dbReference type="SUPFAM" id="SSF54909">
    <property type="entry name" value="Dimeric alpha+beta barrel"/>
    <property type="match status" value="1"/>
</dbReference>
<dbReference type="InterPro" id="IPR007138">
    <property type="entry name" value="ABM_dom"/>
</dbReference>
<feature type="domain" description="ABM" evidence="1">
    <location>
        <begin position="111"/>
        <end position="201"/>
    </location>
</feature>
<dbReference type="AlphaFoldDB" id="A0A0V7ZXF6"/>
<accession>A0A0V7ZXF6</accession>
<proteinExistence type="predicted"/>
<comment type="caution">
    <text evidence="2">The sequence shown here is derived from an EMBL/GenBank/DDBJ whole genome shotgun (WGS) entry which is preliminary data.</text>
</comment>
<protein>
    <submittedName>
        <fullName evidence="2">Antibiotic biosynthesis monooxygenase</fullName>
    </submittedName>
</protein>
<dbReference type="OrthoDB" id="1494517at2"/>
<dbReference type="Proteomes" id="UP000053372">
    <property type="component" value="Unassembled WGS sequence"/>
</dbReference>
<dbReference type="Pfam" id="PF03992">
    <property type="entry name" value="ABM"/>
    <property type="match status" value="1"/>
</dbReference>
<dbReference type="RefSeq" id="WP_058183412.1">
    <property type="nucleotide sequence ID" value="NZ_LMTZ01000040.1"/>
</dbReference>